<dbReference type="PROSITE" id="PS50943">
    <property type="entry name" value="HTH_CROC1"/>
    <property type="match status" value="1"/>
</dbReference>
<reference evidence="2 3" key="1">
    <citation type="submission" date="2016-10" db="EMBL/GenBank/DDBJ databases">
        <authorList>
            <person name="de Groot N.N."/>
        </authorList>
    </citation>
    <scope>NUCLEOTIDE SEQUENCE [LARGE SCALE GENOMIC DNA]</scope>
    <source>
        <strain evidence="2 3">CGMCC 1.11030</strain>
    </source>
</reference>
<sequence length="115" mass="12686">MFAFLRRADPSPGSLDDWVARTMDRFMGEHPELGPFVQPITAAAAEGDVMGIRLREERKRLGLTQIQLAEHGGVSLSSQKLYEKGRSPACTYLAVLDGIGVDVLYVLTGRREAPR</sequence>
<organism evidence="2 3">
    <name type="scientific">Albimonas pacifica</name>
    <dbReference type="NCBI Taxonomy" id="1114924"/>
    <lineage>
        <taxon>Bacteria</taxon>
        <taxon>Pseudomonadati</taxon>
        <taxon>Pseudomonadota</taxon>
        <taxon>Alphaproteobacteria</taxon>
        <taxon>Rhodobacterales</taxon>
        <taxon>Paracoccaceae</taxon>
        <taxon>Albimonas</taxon>
    </lineage>
</organism>
<dbReference type="Proteomes" id="UP000199377">
    <property type="component" value="Unassembled WGS sequence"/>
</dbReference>
<dbReference type="SMART" id="SM00530">
    <property type="entry name" value="HTH_XRE"/>
    <property type="match status" value="1"/>
</dbReference>
<evidence type="ECO:0000313" key="3">
    <source>
        <dbReference type="Proteomes" id="UP000199377"/>
    </source>
</evidence>
<dbReference type="RefSeq" id="WP_092866104.1">
    <property type="nucleotide sequence ID" value="NZ_FOQH01000021.1"/>
</dbReference>
<dbReference type="EMBL" id="FOQH01000021">
    <property type="protein sequence ID" value="SFJ25217.1"/>
    <property type="molecule type" value="Genomic_DNA"/>
</dbReference>
<dbReference type="InterPro" id="IPR001387">
    <property type="entry name" value="Cro/C1-type_HTH"/>
</dbReference>
<dbReference type="AlphaFoldDB" id="A0A1I3PVB0"/>
<dbReference type="GO" id="GO:0003677">
    <property type="term" value="F:DNA binding"/>
    <property type="evidence" value="ECO:0007669"/>
    <property type="project" value="InterPro"/>
</dbReference>
<dbReference type="STRING" id="1114924.SAMN05216258_12114"/>
<accession>A0A1I3PVB0</accession>
<dbReference type="InterPro" id="IPR010982">
    <property type="entry name" value="Lambda_DNA-bd_dom_sf"/>
</dbReference>
<dbReference type="SUPFAM" id="SSF47413">
    <property type="entry name" value="lambda repressor-like DNA-binding domains"/>
    <property type="match status" value="1"/>
</dbReference>
<dbReference type="Gene3D" id="1.10.260.40">
    <property type="entry name" value="lambda repressor-like DNA-binding domains"/>
    <property type="match status" value="1"/>
</dbReference>
<dbReference type="CDD" id="cd00093">
    <property type="entry name" value="HTH_XRE"/>
    <property type="match status" value="1"/>
</dbReference>
<evidence type="ECO:0000313" key="2">
    <source>
        <dbReference type="EMBL" id="SFJ25217.1"/>
    </source>
</evidence>
<protein>
    <submittedName>
        <fullName evidence="2">Helix-turn-helix domain-containing protein</fullName>
    </submittedName>
</protein>
<feature type="domain" description="HTH cro/C1-type" evidence="1">
    <location>
        <begin position="54"/>
        <end position="106"/>
    </location>
</feature>
<evidence type="ECO:0000259" key="1">
    <source>
        <dbReference type="PROSITE" id="PS50943"/>
    </source>
</evidence>
<proteinExistence type="predicted"/>
<gene>
    <name evidence="2" type="ORF">SAMN05216258_12114</name>
</gene>
<keyword evidence="3" id="KW-1185">Reference proteome</keyword>
<name>A0A1I3PVB0_9RHOB</name>
<dbReference type="Pfam" id="PF13560">
    <property type="entry name" value="HTH_31"/>
    <property type="match status" value="1"/>
</dbReference>